<dbReference type="InterPro" id="IPR000215">
    <property type="entry name" value="Serpin_fam"/>
</dbReference>
<dbReference type="CDD" id="cd02043">
    <property type="entry name" value="serpinP_plants"/>
    <property type="match status" value="1"/>
</dbReference>
<protein>
    <recommendedName>
        <fullName evidence="3">Serpin domain-containing protein</fullName>
    </recommendedName>
</protein>
<evidence type="ECO:0000256" key="1">
    <source>
        <dbReference type="ARBA" id="ARBA00009500"/>
    </source>
</evidence>
<comment type="similarity">
    <text evidence="1 2">Belongs to the serpin family.</text>
</comment>
<organism evidence="4 5">
    <name type="scientific">Acacia crassicarpa</name>
    <name type="common">northern wattle</name>
    <dbReference type="NCBI Taxonomy" id="499986"/>
    <lineage>
        <taxon>Eukaryota</taxon>
        <taxon>Viridiplantae</taxon>
        <taxon>Streptophyta</taxon>
        <taxon>Embryophyta</taxon>
        <taxon>Tracheophyta</taxon>
        <taxon>Spermatophyta</taxon>
        <taxon>Magnoliopsida</taxon>
        <taxon>eudicotyledons</taxon>
        <taxon>Gunneridae</taxon>
        <taxon>Pentapetalae</taxon>
        <taxon>rosids</taxon>
        <taxon>fabids</taxon>
        <taxon>Fabales</taxon>
        <taxon>Fabaceae</taxon>
        <taxon>Caesalpinioideae</taxon>
        <taxon>mimosoid clade</taxon>
        <taxon>Acacieae</taxon>
        <taxon>Acacia</taxon>
    </lineage>
</organism>
<dbReference type="AlphaFoldDB" id="A0AAE1MVU4"/>
<feature type="domain" description="Serpin" evidence="3">
    <location>
        <begin position="22"/>
        <end position="394"/>
    </location>
</feature>
<evidence type="ECO:0000313" key="5">
    <source>
        <dbReference type="Proteomes" id="UP001293593"/>
    </source>
</evidence>
<dbReference type="SUPFAM" id="SSF56574">
    <property type="entry name" value="Serpins"/>
    <property type="match status" value="1"/>
</dbReference>
<evidence type="ECO:0000256" key="2">
    <source>
        <dbReference type="RuleBase" id="RU000411"/>
    </source>
</evidence>
<dbReference type="PANTHER" id="PTHR11461">
    <property type="entry name" value="SERINE PROTEASE INHIBITOR, SERPIN"/>
    <property type="match status" value="1"/>
</dbReference>
<name>A0AAE1MVU4_9FABA</name>
<reference evidence="4" key="1">
    <citation type="submission" date="2023-10" db="EMBL/GenBank/DDBJ databases">
        <title>Chromosome-level genome of the transformable northern wattle, Acacia crassicarpa.</title>
        <authorList>
            <person name="Massaro I."/>
            <person name="Sinha N.R."/>
            <person name="Poethig S."/>
            <person name="Leichty A.R."/>
        </authorList>
    </citation>
    <scope>NUCLEOTIDE SEQUENCE</scope>
    <source>
        <strain evidence="4">Acra3RX</strain>
        <tissue evidence="4">Leaf</tissue>
    </source>
</reference>
<dbReference type="InterPro" id="IPR036186">
    <property type="entry name" value="Serpin_sf"/>
</dbReference>
<dbReference type="InterPro" id="IPR042178">
    <property type="entry name" value="Serpin_sf_1"/>
</dbReference>
<sequence>MASPSQTNPISFNTDFCLQLAYRILQTQVQKGSNFVSSPLSLHILLSLVAAGSKGKTLEQLLSFLGSQSKDDLNFVSSHIVSSLKNVEGTENGGPILSFANGAWVEKTLGLKTSFEEVVKNAYRSQIEQVDFINKAKEVAHEINSWVENATNGLIREILPSGSIDQETKLILANALYFKGAWNQKFHLAMTETRSFNLLNGENVQVPFMTSTPGKSYYFNSFENHKVLTIPYQSGSSPLKFAMYFFLPHEKDGLPNLIHTLNSNPRFLNQRFELWRTEFLEFWIPRFKFSFNLEATKDMKELGLTLPFTPVRELTEVSDSSNSDKLYVSNIMQKAFVEVNEEGTEAAASTAVLIVPCSFIPKPMPSFVADHPFIFMIREETSMAVFFIGAVLNPLLAS</sequence>
<keyword evidence="5" id="KW-1185">Reference proteome</keyword>
<dbReference type="PROSITE" id="PS00284">
    <property type="entry name" value="SERPIN"/>
    <property type="match status" value="1"/>
</dbReference>
<evidence type="ECO:0000313" key="4">
    <source>
        <dbReference type="EMBL" id="KAK4278190.1"/>
    </source>
</evidence>
<accession>A0AAE1MVU4</accession>
<dbReference type="Gene3D" id="3.30.497.10">
    <property type="entry name" value="Antithrombin, subunit I, domain 2"/>
    <property type="match status" value="1"/>
</dbReference>
<dbReference type="InterPro" id="IPR023795">
    <property type="entry name" value="Serpin_CS"/>
</dbReference>
<dbReference type="EMBL" id="JAWXYG010000003">
    <property type="protein sequence ID" value="KAK4278190.1"/>
    <property type="molecule type" value="Genomic_DNA"/>
</dbReference>
<proteinExistence type="inferred from homology"/>
<dbReference type="Pfam" id="PF00079">
    <property type="entry name" value="Serpin"/>
    <property type="match status" value="1"/>
</dbReference>
<dbReference type="Gene3D" id="2.30.39.10">
    <property type="entry name" value="Alpha-1-antitrypsin, domain 1"/>
    <property type="match status" value="1"/>
</dbReference>
<dbReference type="GO" id="GO:0005615">
    <property type="term" value="C:extracellular space"/>
    <property type="evidence" value="ECO:0007669"/>
    <property type="project" value="InterPro"/>
</dbReference>
<comment type="caution">
    <text evidence="4">The sequence shown here is derived from an EMBL/GenBank/DDBJ whole genome shotgun (WGS) entry which is preliminary data.</text>
</comment>
<dbReference type="PANTHER" id="PTHR11461:SF340">
    <property type="entry name" value="SERPIN DOMAIN-CONTAINING PROTEIN"/>
    <property type="match status" value="1"/>
</dbReference>
<dbReference type="InterPro" id="IPR023796">
    <property type="entry name" value="Serpin_dom"/>
</dbReference>
<dbReference type="Proteomes" id="UP001293593">
    <property type="component" value="Unassembled WGS sequence"/>
</dbReference>
<dbReference type="GO" id="GO:0004867">
    <property type="term" value="F:serine-type endopeptidase inhibitor activity"/>
    <property type="evidence" value="ECO:0007669"/>
    <property type="project" value="InterPro"/>
</dbReference>
<dbReference type="SMART" id="SM00093">
    <property type="entry name" value="SERPIN"/>
    <property type="match status" value="1"/>
</dbReference>
<dbReference type="InterPro" id="IPR042185">
    <property type="entry name" value="Serpin_sf_2"/>
</dbReference>
<evidence type="ECO:0000259" key="3">
    <source>
        <dbReference type="SMART" id="SM00093"/>
    </source>
</evidence>
<gene>
    <name evidence="4" type="ORF">QN277_016071</name>
</gene>